<name>A0A835IK50_9MAGN</name>
<gene>
    <name evidence="2" type="ORF">IFM89_006453</name>
</gene>
<dbReference type="Proteomes" id="UP000631114">
    <property type="component" value="Unassembled WGS sequence"/>
</dbReference>
<evidence type="ECO:0000313" key="2">
    <source>
        <dbReference type="EMBL" id="KAF9619266.1"/>
    </source>
</evidence>
<proteinExistence type="predicted"/>
<dbReference type="EMBL" id="JADFTS010000002">
    <property type="protein sequence ID" value="KAF9619266.1"/>
    <property type="molecule type" value="Genomic_DNA"/>
</dbReference>
<evidence type="ECO:0000256" key="1">
    <source>
        <dbReference type="SAM" id="MobiDB-lite"/>
    </source>
</evidence>
<keyword evidence="3" id="KW-1185">Reference proteome</keyword>
<dbReference type="AlphaFoldDB" id="A0A835IK50"/>
<accession>A0A835IK50</accession>
<dbReference type="OrthoDB" id="1737945at2759"/>
<feature type="region of interest" description="Disordered" evidence="1">
    <location>
        <begin position="94"/>
        <end position="129"/>
    </location>
</feature>
<comment type="caution">
    <text evidence="2">The sequence shown here is derived from an EMBL/GenBank/DDBJ whole genome shotgun (WGS) entry which is preliminary data.</text>
</comment>
<sequence length="129" mass="14666">MGCLWHSMEPDIATTVEFSFTKYYSNLKNLWEQLLQYHRFTTDLELQKRYWEDFIIARLLNGLDPSLHGFKDQILVNDTLRTTANAYSQLLRSSLGNTSHDTSNASSALVTSSTTRGEARGGFRGGRRG</sequence>
<reference evidence="2 3" key="1">
    <citation type="submission" date="2020-10" db="EMBL/GenBank/DDBJ databases">
        <title>The Coptis chinensis genome and diversification of protoberbering-type alkaloids.</title>
        <authorList>
            <person name="Wang B."/>
            <person name="Shu S."/>
            <person name="Song C."/>
            <person name="Liu Y."/>
        </authorList>
    </citation>
    <scope>NUCLEOTIDE SEQUENCE [LARGE SCALE GENOMIC DNA]</scope>
    <source>
        <strain evidence="2">HL-2020</strain>
        <tissue evidence="2">Leaf</tissue>
    </source>
</reference>
<protein>
    <submittedName>
        <fullName evidence="2">Uncharacterized protein</fullName>
    </submittedName>
</protein>
<evidence type="ECO:0000313" key="3">
    <source>
        <dbReference type="Proteomes" id="UP000631114"/>
    </source>
</evidence>
<feature type="compositionally biased region" description="Polar residues" evidence="1">
    <location>
        <begin position="94"/>
        <end position="115"/>
    </location>
</feature>
<organism evidence="2 3">
    <name type="scientific">Coptis chinensis</name>
    <dbReference type="NCBI Taxonomy" id="261450"/>
    <lineage>
        <taxon>Eukaryota</taxon>
        <taxon>Viridiplantae</taxon>
        <taxon>Streptophyta</taxon>
        <taxon>Embryophyta</taxon>
        <taxon>Tracheophyta</taxon>
        <taxon>Spermatophyta</taxon>
        <taxon>Magnoliopsida</taxon>
        <taxon>Ranunculales</taxon>
        <taxon>Ranunculaceae</taxon>
        <taxon>Coptidoideae</taxon>
        <taxon>Coptis</taxon>
    </lineage>
</organism>
<feature type="compositionally biased region" description="Gly residues" evidence="1">
    <location>
        <begin position="120"/>
        <end position="129"/>
    </location>
</feature>